<dbReference type="OrthoDB" id="1204at2759"/>
<feature type="compositionally biased region" description="Polar residues" evidence="1">
    <location>
        <begin position="915"/>
        <end position="935"/>
    </location>
</feature>
<feature type="region of interest" description="Disordered" evidence="1">
    <location>
        <begin position="565"/>
        <end position="699"/>
    </location>
</feature>
<feature type="compositionally biased region" description="Basic residues" evidence="1">
    <location>
        <begin position="589"/>
        <end position="600"/>
    </location>
</feature>
<feature type="compositionally biased region" description="Basic and acidic residues" evidence="1">
    <location>
        <begin position="812"/>
        <end position="822"/>
    </location>
</feature>
<dbReference type="PANTHER" id="PTHR28258">
    <property type="entry name" value="VACUOLAR SEGREGATION PROTEIN 7"/>
    <property type="match status" value="1"/>
</dbReference>
<feature type="compositionally biased region" description="Polar residues" evidence="1">
    <location>
        <begin position="377"/>
        <end position="388"/>
    </location>
</feature>
<feature type="region of interest" description="Disordered" evidence="1">
    <location>
        <begin position="1"/>
        <end position="113"/>
    </location>
</feature>
<dbReference type="GO" id="GO:0000329">
    <property type="term" value="C:fungal-type vacuole membrane"/>
    <property type="evidence" value="ECO:0007669"/>
    <property type="project" value="TreeGrafter"/>
</dbReference>
<accession>A0A135U227</accession>
<dbReference type="GO" id="GO:1903778">
    <property type="term" value="P:protein localization to vacuolar membrane"/>
    <property type="evidence" value="ECO:0007669"/>
    <property type="project" value="TreeGrafter"/>
</dbReference>
<evidence type="ECO:0000313" key="4">
    <source>
        <dbReference type="Proteomes" id="UP000070121"/>
    </source>
</evidence>
<feature type="compositionally biased region" description="Polar residues" evidence="1">
    <location>
        <begin position="1"/>
        <end position="14"/>
    </location>
</feature>
<keyword evidence="2" id="KW-0812">Transmembrane</keyword>
<feature type="region of interest" description="Disordered" evidence="1">
    <location>
        <begin position="498"/>
        <end position="526"/>
    </location>
</feature>
<dbReference type="Proteomes" id="UP000070121">
    <property type="component" value="Unassembled WGS sequence"/>
</dbReference>
<gene>
    <name evidence="3" type="ORF">CSAL01_00600</name>
</gene>
<feature type="compositionally biased region" description="Polar residues" evidence="1">
    <location>
        <begin position="294"/>
        <end position="316"/>
    </location>
</feature>
<feature type="compositionally biased region" description="Polar residues" evidence="1">
    <location>
        <begin position="62"/>
        <end position="101"/>
    </location>
</feature>
<organism evidence="3 4">
    <name type="scientific">Colletotrichum salicis</name>
    <dbReference type="NCBI Taxonomy" id="1209931"/>
    <lineage>
        <taxon>Eukaryota</taxon>
        <taxon>Fungi</taxon>
        <taxon>Dikarya</taxon>
        <taxon>Ascomycota</taxon>
        <taxon>Pezizomycotina</taxon>
        <taxon>Sordariomycetes</taxon>
        <taxon>Hypocreomycetidae</taxon>
        <taxon>Glomerellales</taxon>
        <taxon>Glomerellaceae</taxon>
        <taxon>Colletotrichum</taxon>
        <taxon>Colletotrichum acutatum species complex</taxon>
    </lineage>
</organism>
<keyword evidence="2" id="KW-0472">Membrane</keyword>
<feature type="compositionally biased region" description="Gly residues" evidence="1">
    <location>
        <begin position="577"/>
        <end position="587"/>
    </location>
</feature>
<feature type="compositionally biased region" description="Polar residues" evidence="1">
    <location>
        <begin position="627"/>
        <end position="637"/>
    </location>
</feature>
<feature type="transmembrane region" description="Helical" evidence="2">
    <location>
        <begin position="719"/>
        <end position="742"/>
    </location>
</feature>
<evidence type="ECO:0000256" key="1">
    <source>
        <dbReference type="SAM" id="MobiDB-lite"/>
    </source>
</evidence>
<feature type="compositionally biased region" description="Acidic residues" evidence="1">
    <location>
        <begin position="823"/>
        <end position="832"/>
    </location>
</feature>
<dbReference type="AlphaFoldDB" id="A0A135U227"/>
<feature type="compositionally biased region" description="Polar residues" evidence="1">
    <location>
        <begin position="43"/>
        <end position="54"/>
    </location>
</feature>
<evidence type="ECO:0000256" key="2">
    <source>
        <dbReference type="SAM" id="Phobius"/>
    </source>
</evidence>
<dbReference type="Pfam" id="PF12751">
    <property type="entry name" value="Vac7"/>
    <property type="match status" value="2"/>
</dbReference>
<name>A0A135U227_9PEZI</name>
<dbReference type="STRING" id="1209931.A0A135U227"/>
<feature type="region of interest" description="Disordered" evidence="1">
    <location>
        <begin position="812"/>
        <end position="835"/>
    </location>
</feature>
<evidence type="ECO:0008006" key="5">
    <source>
        <dbReference type="Google" id="ProtNLM"/>
    </source>
</evidence>
<proteinExistence type="predicted"/>
<comment type="caution">
    <text evidence="3">The sequence shown here is derived from an EMBL/GenBank/DDBJ whole genome shotgun (WGS) entry which is preliminary data.</text>
</comment>
<keyword evidence="2" id="KW-1133">Transmembrane helix</keyword>
<reference evidence="3 4" key="1">
    <citation type="submission" date="2014-02" db="EMBL/GenBank/DDBJ databases">
        <title>The genome sequence of Colletotrichum salicis CBS 607.94.</title>
        <authorList>
            <person name="Baroncelli R."/>
            <person name="Thon M.R."/>
        </authorList>
    </citation>
    <scope>NUCLEOTIDE SEQUENCE [LARGE SCALE GENOMIC DNA]</scope>
    <source>
        <strain evidence="3 4">CBS 607.94</strain>
    </source>
</reference>
<dbReference type="PANTHER" id="PTHR28258:SF1">
    <property type="entry name" value="VACUOLAR SEGREGATION PROTEIN 7"/>
    <property type="match status" value="1"/>
</dbReference>
<dbReference type="GO" id="GO:0010513">
    <property type="term" value="P:positive regulation of phosphatidylinositol biosynthetic process"/>
    <property type="evidence" value="ECO:0007669"/>
    <property type="project" value="TreeGrafter"/>
</dbReference>
<dbReference type="EMBL" id="JFFI01001775">
    <property type="protein sequence ID" value="KXH54444.1"/>
    <property type="molecule type" value="Genomic_DNA"/>
</dbReference>
<protein>
    <recommendedName>
        <fullName evidence="5">Phospholipid metabolism enzyme regulator</fullName>
    </recommendedName>
</protein>
<dbReference type="GO" id="GO:0000011">
    <property type="term" value="P:vacuole inheritance"/>
    <property type="evidence" value="ECO:0007669"/>
    <property type="project" value="TreeGrafter"/>
</dbReference>
<feature type="compositionally biased region" description="Polar residues" evidence="1">
    <location>
        <begin position="512"/>
        <end position="521"/>
    </location>
</feature>
<feature type="region of interest" description="Disordered" evidence="1">
    <location>
        <begin position="912"/>
        <end position="944"/>
    </location>
</feature>
<feature type="compositionally biased region" description="Low complexity" evidence="1">
    <location>
        <begin position="24"/>
        <end position="36"/>
    </location>
</feature>
<feature type="compositionally biased region" description="Pro residues" evidence="1">
    <location>
        <begin position="159"/>
        <end position="171"/>
    </location>
</feature>
<feature type="region of interest" description="Disordered" evidence="1">
    <location>
        <begin position="132"/>
        <end position="223"/>
    </location>
</feature>
<sequence length="944" mass="101830">MEKTSSTTNGPSDASKSRIEHTETTITTPSTNAAETQPHSKHSSATTSLTPSPHNSRDTSPTRKAQKPVNTPKSSSTPGLRSRKSSQQDLTTVRTPRSITNIPGPATSSRTLSAATTPTLLPNSQESFLKSINPQKAPLNTEVAQTRDSPRWPVSPRLRSPPPQLNKPQIPPTARKGEQEAPRINLTKASLSPQPDLLPSMSESETDDSQLPSGVRTPVTVNGSTLETVQEVSLPNSPGQMDSTLEQVNEKLAHEAAVSAESLTTQMDNNRTIRLSRGALQAHDSMGDNGTLRVRSQSTAPVPTVTRQSSVLSNKQGKSKATGEGSSLIVETETVSSIPQVALAPASKLEASSGTLRAKPSTETIRPKKDKKKTSRKQPTVNSGNGETPDSILYSSRPLRHHQHSLRSVSAATDALSPLETTFSGPRAEIVRPTRQFRYRIYISLCSLPIIRTIPFMSSLLTRLESASSKADIFEAKVASAVDEANTSDSEETFVYDSNPPDVENRRRFHSRTPSATSMISQADRPGGMGMRSIHEALQGSGAAAAAVGLKKSMKFVNTFNSNGAESLGVDEDGKGSGRSVGPGSGRGTSRHHHHNHFGRWGRQPGNSHPSLFDNESLFPNAARSKLSGNTSRQSSGPPSPRVASSARGGPHALGKRSSIQMARYDAADDTTTTGADDERTPLISSTVRSSRRSRRQPANLRNLESQAYRQQPSYLNRFAACLVVTMMLLLVITGAIGFMFATSQPLTDIQLVSVKNVLASDPELMFDLTVKAHNPNIVVVSIDQANLEIFAKSPHAGTDFDWWKRPHEGDLEDPDMHIRDDPPDDPPDEDNAPNMRLGTIMEFDSPLSFEGSFFNKGVSASTGTMRLHLPGNHSAGGSERWGRIIQDEFDLIVKGVVRYSLPLSQRVRSAPISGRTTVKPNSANDPSLRPNTTLPGELPGLES</sequence>
<keyword evidence="4" id="KW-1185">Reference proteome</keyword>
<evidence type="ECO:0000313" key="3">
    <source>
        <dbReference type="EMBL" id="KXH54444.1"/>
    </source>
</evidence>
<feature type="region of interest" description="Disordered" evidence="1">
    <location>
        <begin position="347"/>
        <end position="394"/>
    </location>
</feature>
<dbReference type="InterPro" id="IPR024260">
    <property type="entry name" value="Vac7"/>
</dbReference>
<feature type="region of interest" description="Disordered" evidence="1">
    <location>
        <begin position="283"/>
        <end position="327"/>
    </location>
</feature>
<dbReference type="GO" id="GO:0070772">
    <property type="term" value="C:PAS complex"/>
    <property type="evidence" value="ECO:0007669"/>
    <property type="project" value="TreeGrafter"/>
</dbReference>